<dbReference type="RefSeq" id="WP_130291624.1">
    <property type="nucleotide sequence ID" value="NZ_SHKL01000001.1"/>
</dbReference>
<dbReference type="OrthoDB" id="3197057at2"/>
<name>A0A4V2FR73_PSEST</name>
<reference evidence="1 2" key="1">
    <citation type="submission" date="2019-02" db="EMBL/GenBank/DDBJ databases">
        <title>Sequencing the genomes of 1000 actinobacteria strains.</title>
        <authorList>
            <person name="Klenk H.-P."/>
        </authorList>
    </citation>
    <scope>NUCLEOTIDE SEQUENCE [LARGE SCALE GENOMIC DNA]</scope>
    <source>
        <strain evidence="1 2">DSM 45779</strain>
    </source>
</reference>
<comment type="caution">
    <text evidence="1">The sequence shown here is derived from an EMBL/GenBank/DDBJ whole genome shotgun (WGS) entry which is preliminary data.</text>
</comment>
<dbReference type="EMBL" id="SHKL01000001">
    <property type="protein sequence ID" value="RZT87470.1"/>
    <property type="molecule type" value="Genomic_DNA"/>
</dbReference>
<keyword evidence="2" id="KW-1185">Reference proteome</keyword>
<gene>
    <name evidence="1" type="ORF">EV383_4395</name>
</gene>
<evidence type="ECO:0000313" key="2">
    <source>
        <dbReference type="Proteomes" id="UP000291591"/>
    </source>
</evidence>
<evidence type="ECO:0000313" key="1">
    <source>
        <dbReference type="EMBL" id="RZT87470.1"/>
    </source>
</evidence>
<protein>
    <recommendedName>
        <fullName evidence="3">Terminase</fullName>
    </recommendedName>
</protein>
<evidence type="ECO:0008006" key="3">
    <source>
        <dbReference type="Google" id="ProtNLM"/>
    </source>
</evidence>
<proteinExistence type="predicted"/>
<organism evidence="1 2">
    <name type="scientific">Pseudonocardia sediminis</name>
    <dbReference type="NCBI Taxonomy" id="1397368"/>
    <lineage>
        <taxon>Bacteria</taxon>
        <taxon>Bacillati</taxon>
        <taxon>Actinomycetota</taxon>
        <taxon>Actinomycetes</taxon>
        <taxon>Pseudonocardiales</taxon>
        <taxon>Pseudonocardiaceae</taxon>
        <taxon>Pseudonocardia</taxon>
    </lineage>
</organism>
<dbReference type="AlphaFoldDB" id="A0A4V2FR73"/>
<sequence>MTVDASTPVCAGFDGSENSDFSVIRLETLAGFQFTPRYGPDRLPTIWDPAEWGGRIPRDQVLVAWTEIVDTFTLERAYCDPGFHDETSWETEIEQWARMWGEERFLPWPTNQIGRMYPALTRFVADLKTGELSHDGCPVTATHMGNARKIAKSADRYILGKPSQMQKIDCAVTSVICHEAAADARAAGWGRKPVVASKISTRMYGFN</sequence>
<accession>A0A4V2FR73</accession>
<dbReference type="Proteomes" id="UP000291591">
    <property type="component" value="Unassembled WGS sequence"/>
</dbReference>